<proteinExistence type="predicted"/>
<keyword evidence="3" id="KW-1185">Reference proteome</keyword>
<evidence type="ECO:0000256" key="1">
    <source>
        <dbReference type="SAM" id="MobiDB-lite"/>
    </source>
</evidence>
<protein>
    <submittedName>
        <fullName evidence="2">Uncharacterized protein</fullName>
    </submittedName>
</protein>
<gene>
    <name evidence="2" type="primary">71</name>
    <name evidence="2" type="ORF">SEA_KRAKATAU_71</name>
</gene>
<dbReference type="GeneID" id="60330465"/>
<dbReference type="KEGG" id="vg:60330465"/>
<sequence>MSAGDKRDTTFGAPRGAQPPQSTAGDEQ</sequence>
<dbReference type="RefSeq" id="YP_009958927.1">
    <property type="nucleotide sequence ID" value="NC_051675.1"/>
</dbReference>
<evidence type="ECO:0000313" key="2">
    <source>
        <dbReference type="EMBL" id="AXH69871.1"/>
    </source>
</evidence>
<accession>A0A345MH40</accession>
<reference evidence="3" key="1">
    <citation type="submission" date="2018-07" db="EMBL/GenBank/DDBJ databases">
        <authorList>
            <person name="Quirk P.G."/>
            <person name="Krulwich T.A."/>
        </authorList>
    </citation>
    <scope>NUCLEOTIDE SEQUENCE [LARGE SCALE GENOMIC DNA]</scope>
</reference>
<evidence type="ECO:0000313" key="3">
    <source>
        <dbReference type="Proteomes" id="UP000259060"/>
    </source>
</evidence>
<dbReference type="EMBL" id="MH590598">
    <property type="protein sequence ID" value="AXH69871.1"/>
    <property type="molecule type" value="Genomic_DNA"/>
</dbReference>
<dbReference type="Proteomes" id="UP000259060">
    <property type="component" value="Segment"/>
</dbReference>
<organism evidence="2 3">
    <name type="scientific">Mycobacterium phage Krakatau</name>
    <dbReference type="NCBI Taxonomy" id="2283296"/>
    <lineage>
        <taxon>Viruses</taxon>
        <taxon>Duplodnaviria</taxon>
        <taxon>Heunggongvirae</taxon>
        <taxon>Uroviricota</taxon>
        <taxon>Caudoviricetes</taxon>
        <taxon>Gracegardnervirinae</taxon>
        <taxon>Cheoctovirus</taxon>
        <taxon>Cheoctovirus krakatau</taxon>
    </lineage>
</organism>
<feature type="compositionally biased region" description="Polar residues" evidence="1">
    <location>
        <begin position="19"/>
        <end position="28"/>
    </location>
</feature>
<feature type="region of interest" description="Disordered" evidence="1">
    <location>
        <begin position="1"/>
        <end position="28"/>
    </location>
</feature>
<name>A0A345MH40_9CAUD</name>